<evidence type="ECO:0000256" key="2">
    <source>
        <dbReference type="ARBA" id="ARBA00022723"/>
    </source>
</evidence>
<evidence type="ECO:0000313" key="6">
    <source>
        <dbReference type="Proteomes" id="UP000282311"/>
    </source>
</evidence>
<keyword evidence="6" id="KW-1185">Reference proteome</keyword>
<dbReference type="PANTHER" id="PTHR46470:SF2">
    <property type="entry name" value="GLYCERALDEHYDE 3-PHOSPHATE PHOSPHATASE"/>
    <property type="match status" value="1"/>
</dbReference>
<sequence>MRRFHPRNTKAVFFDMNNTLIDPKVSFDACFLHVLVDFAGRWDDGDGRWNPDNVLTTYKSEWKKEAPRLRGKPQLAEKAKQKCMEVALRHYPFQVNETFVSAFFREMRHQMRDRAVLYPQALETVGGLAGTYKVGVITNGSREHLERVLARVKLDDYIAGDRLFASDKSGIRKPNPAMFKAAARTVGVRPGEAVMVGDSWKNDISGAVKAGMNAVWLNRAGAGVKTGVRAGSTDVSVVSGFKELRELFET</sequence>
<dbReference type="GO" id="GO:0016791">
    <property type="term" value="F:phosphatase activity"/>
    <property type="evidence" value="ECO:0007669"/>
    <property type="project" value="TreeGrafter"/>
</dbReference>
<dbReference type="RefSeq" id="WP_120746485.1">
    <property type="nucleotide sequence ID" value="NZ_RBAH01000004.1"/>
</dbReference>
<dbReference type="InterPro" id="IPR036412">
    <property type="entry name" value="HAD-like_sf"/>
</dbReference>
<dbReference type="Proteomes" id="UP000282311">
    <property type="component" value="Unassembled WGS sequence"/>
</dbReference>
<proteinExistence type="predicted"/>
<dbReference type="OrthoDB" id="25198at2"/>
<dbReference type="NCBIfam" id="TIGR01662">
    <property type="entry name" value="HAD-SF-IIIA"/>
    <property type="match status" value="1"/>
</dbReference>
<organism evidence="5 6">
    <name type="scientific">Paenibacillus ginsengarvi</name>
    <dbReference type="NCBI Taxonomy" id="400777"/>
    <lineage>
        <taxon>Bacteria</taxon>
        <taxon>Bacillati</taxon>
        <taxon>Bacillota</taxon>
        <taxon>Bacilli</taxon>
        <taxon>Bacillales</taxon>
        <taxon>Paenibacillaceae</taxon>
        <taxon>Paenibacillus</taxon>
    </lineage>
</organism>
<gene>
    <name evidence="5" type="ORF">D7M11_07150</name>
</gene>
<dbReference type="GO" id="GO:0046872">
    <property type="term" value="F:metal ion binding"/>
    <property type="evidence" value="ECO:0007669"/>
    <property type="project" value="UniProtKB-KW"/>
</dbReference>
<name>A0A3B0CJT4_9BACL</name>
<keyword evidence="2" id="KW-0479">Metal-binding</keyword>
<comment type="caution">
    <text evidence="5">The sequence shown here is derived from an EMBL/GenBank/DDBJ whole genome shotgun (WGS) entry which is preliminary data.</text>
</comment>
<dbReference type="EMBL" id="RBAH01000004">
    <property type="protein sequence ID" value="RKN85462.1"/>
    <property type="molecule type" value="Genomic_DNA"/>
</dbReference>
<dbReference type="Gene3D" id="3.40.50.1000">
    <property type="entry name" value="HAD superfamily/HAD-like"/>
    <property type="match status" value="1"/>
</dbReference>
<protein>
    <submittedName>
        <fullName evidence="5">HAD family hydrolase</fullName>
    </submittedName>
</protein>
<dbReference type="PANTHER" id="PTHR46470">
    <property type="entry name" value="N-ACYLNEURAMINATE-9-PHOSPHATASE"/>
    <property type="match status" value="1"/>
</dbReference>
<dbReference type="InterPro" id="IPR051400">
    <property type="entry name" value="HAD-like_hydrolase"/>
</dbReference>
<dbReference type="InterPro" id="IPR006549">
    <property type="entry name" value="HAD-SF_hydro_IIIA"/>
</dbReference>
<dbReference type="Gene3D" id="1.20.120.710">
    <property type="entry name" value="Haloacid dehalogenase hydrolase-like domain"/>
    <property type="match status" value="1"/>
</dbReference>
<evidence type="ECO:0000256" key="1">
    <source>
        <dbReference type="ARBA" id="ARBA00001946"/>
    </source>
</evidence>
<comment type="cofactor">
    <cofactor evidence="1">
        <name>Mg(2+)</name>
        <dbReference type="ChEBI" id="CHEBI:18420"/>
    </cofactor>
</comment>
<dbReference type="NCBIfam" id="TIGR01549">
    <property type="entry name" value="HAD-SF-IA-v1"/>
    <property type="match status" value="1"/>
</dbReference>
<keyword evidence="4" id="KW-0460">Magnesium</keyword>
<reference evidence="5 6" key="1">
    <citation type="journal article" date="2007" name="Int. J. Syst. Evol. Microbiol.">
        <title>Paenibacillus ginsengarvi sp. nov., isolated from soil from ginseng cultivation.</title>
        <authorList>
            <person name="Yoon M.H."/>
            <person name="Ten L.N."/>
            <person name="Im W.T."/>
        </authorList>
    </citation>
    <scope>NUCLEOTIDE SEQUENCE [LARGE SCALE GENOMIC DNA]</scope>
    <source>
        <strain evidence="5 6">KCTC 13059</strain>
    </source>
</reference>
<dbReference type="SFLD" id="SFLDG01129">
    <property type="entry name" value="C1.5:_HAD__Beta-PGM__Phosphata"/>
    <property type="match status" value="1"/>
</dbReference>
<evidence type="ECO:0000313" key="5">
    <source>
        <dbReference type="EMBL" id="RKN85462.1"/>
    </source>
</evidence>
<dbReference type="SUPFAM" id="SSF56784">
    <property type="entry name" value="HAD-like"/>
    <property type="match status" value="1"/>
</dbReference>
<dbReference type="SFLD" id="SFLDS00003">
    <property type="entry name" value="Haloacid_Dehalogenase"/>
    <property type="match status" value="1"/>
</dbReference>
<evidence type="ECO:0000256" key="4">
    <source>
        <dbReference type="ARBA" id="ARBA00022842"/>
    </source>
</evidence>
<dbReference type="Pfam" id="PF00702">
    <property type="entry name" value="Hydrolase"/>
    <property type="match status" value="1"/>
</dbReference>
<accession>A0A3B0CJT4</accession>
<dbReference type="AlphaFoldDB" id="A0A3B0CJT4"/>
<keyword evidence="3 5" id="KW-0378">Hydrolase</keyword>
<dbReference type="NCBIfam" id="TIGR01509">
    <property type="entry name" value="HAD-SF-IA-v3"/>
    <property type="match status" value="1"/>
</dbReference>
<dbReference type="InterPro" id="IPR023214">
    <property type="entry name" value="HAD_sf"/>
</dbReference>
<dbReference type="InterPro" id="IPR006439">
    <property type="entry name" value="HAD-SF_hydro_IA"/>
</dbReference>
<dbReference type="GO" id="GO:0044281">
    <property type="term" value="P:small molecule metabolic process"/>
    <property type="evidence" value="ECO:0007669"/>
    <property type="project" value="UniProtKB-ARBA"/>
</dbReference>
<evidence type="ECO:0000256" key="3">
    <source>
        <dbReference type="ARBA" id="ARBA00022801"/>
    </source>
</evidence>
<dbReference type="PRINTS" id="PR00413">
    <property type="entry name" value="HADHALOGNASE"/>
</dbReference>